<accession>A0A918S350</accession>
<dbReference type="EMBL" id="BMZE01000002">
    <property type="protein sequence ID" value="GHA21499.1"/>
    <property type="molecule type" value="Genomic_DNA"/>
</dbReference>
<name>A0A918S350_9HYPH</name>
<dbReference type="Proteomes" id="UP000646579">
    <property type="component" value="Unassembled WGS sequence"/>
</dbReference>
<gene>
    <name evidence="1" type="ORF">GCM10007989_16050</name>
</gene>
<reference evidence="1" key="1">
    <citation type="journal article" date="2014" name="Int. J. Syst. Evol. Microbiol.">
        <title>Complete genome sequence of Corynebacterium casei LMG S-19264T (=DSM 44701T), isolated from a smear-ripened cheese.</title>
        <authorList>
            <consortium name="US DOE Joint Genome Institute (JGI-PGF)"/>
            <person name="Walter F."/>
            <person name="Albersmeier A."/>
            <person name="Kalinowski J."/>
            <person name="Ruckert C."/>
        </authorList>
    </citation>
    <scope>NUCLEOTIDE SEQUENCE</scope>
    <source>
        <strain evidence="1">KCTC 32437</strain>
    </source>
</reference>
<dbReference type="RefSeq" id="WP_189425074.1">
    <property type="nucleotide sequence ID" value="NZ_BMZE01000002.1"/>
</dbReference>
<dbReference type="AlphaFoldDB" id="A0A918S350"/>
<organism evidence="1 2">
    <name type="scientific">Devosia pacifica</name>
    <dbReference type="NCBI Taxonomy" id="1335967"/>
    <lineage>
        <taxon>Bacteria</taxon>
        <taxon>Pseudomonadati</taxon>
        <taxon>Pseudomonadota</taxon>
        <taxon>Alphaproteobacteria</taxon>
        <taxon>Hyphomicrobiales</taxon>
        <taxon>Devosiaceae</taxon>
        <taxon>Devosia</taxon>
    </lineage>
</organism>
<evidence type="ECO:0000313" key="1">
    <source>
        <dbReference type="EMBL" id="GHA21499.1"/>
    </source>
</evidence>
<proteinExistence type="predicted"/>
<keyword evidence="2" id="KW-1185">Reference proteome</keyword>
<reference evidence="1" key="2">
    <citation type="submission" date="2020-09" db="EMBL/GenBank/DDBJ databases">
        <authorList>
            <person name="Sun Q."/>
            <person name="Kim S."/>
        </authorList>
    </citation>
    <scope>NUCLEOTIDE SEQUENCE</scope>
    <source>
        <strain evidence="1">KCTC 32437</strain>
    </source>
</reference>
<sequence>MPTLPPIVEVDERQFPELRDVFLAIDAGIAALVASDPAFRPKRAHRRRMRIAKSGRAALRRTRVQRKAA</sequence>
<comment type="caution">
    <text evidence="1">The sequence shown here is derived from an EMBL/GenBank/DDBJ whole genome shotgun (WGS) entry which is preliminary data.</text>
</comment>
<evidence type="ECO:0000313" key="2">
    <source>
        <dbReference type="Proteomes" id="UP000646579"/>
    </source>
</evidence>
<protein>
    <submittedName>
        <fullName evidence="1">Uncharacterized protein</fullName>
    </submittedName>
</protein>